<evidence type="ECO:0000256" key="2">
    <source>
        <dbReference type="ARBA" id="ARBA00022475"/>
    </source>
</evidence>
<comment type="caution">
    <text evidence="7">The sequence shown here is derived from an EMBL/GenBank/DDBJ whole genome shotgun (WGS) entry which is preliminary data.</text>
</comment>
<gene>
    <name evidence="7" type="ORF">FHW37_103439</name>
</gene>
<keyword evidence="8" id="KW-1185">Reference proteome</keyword>
<dbReference type="PANTHER" id="PTHR30086">
    <property type="entry name" value="ARGININE EXPORTER PROTEIN ARGO"/>
    <property type="match status" value="1"/>
</dbReference>
<protein>
    <submittedName>
        <fullName evidence="7">Threonine/homoserine/homoserine lactone efflux protein</fullName>
    </submittedName>
</protein>
<evidence type="ECO:0000313" key="8">
    <source>
        <dbReference type="Proteomes" id="UP000320653"/>
    </source>
</evidence>
<dbReference type="PIRSF" id="PIRSF006324">
    <property type="entry name" value="LeuE"/>
    <property type="match status" value="1"/>
</dbReference>
<comment type="subcellular location">
    <subcellularLocation>
        <location evidence="1">Cell membrane</location>
        <topology evidence="1">Multi-pass membrane protein</topology>
    </subcellularLocation>
</comment>
<dbReference type="Proteomes" id="UP000320653">
    <property type="component" value="Unassembled WGS sequence"/>
</dbReference>
<dbReference type="OrthoDB" id="9804822at2"/>
<keyword evidence="5 6" id="KW-0472">Membrane</keyword>
<dbReference type="GO" id="GO:0015171">
    <property type="term" value="F:amino acid transmembrane transporter activity"/>
    <property type="evidence" value="ECO:0007669"/>
    <property type="project" value="TreeGrafter"/>
</dbReference>
<dbReference type="GO" id="GO:0005886">
    <property type="term" value="C:plasma membrane"/>
    <property type="evidence" value="ECO:0007669"/>
    <property type="project" value="UniProtKB-SubCell"/>
</dbReference>
<evidence type="ECO:0000256" key="5">
    <source>
        <dbReference type="ARBA" id="ARBA00023136"/>
    </source>
</evidence>
<organism evidence="7 8">
    <name type="scientific">Neorhizobium alkalisoli</name>
    <dbReference type="NCBI Taxonomy" id="528178"/>
    <lineage>
        <taxon>Bacteria</taxon>
        <taxon>Pseudomonadati</taxon>
        <taxon>Pseudomonadota</taxon>
        <taxon>Alphaproteobacteria</taxon>
        <taxon>Hyphomicrobiales</taxon>
        <taxon>Rhizobiaceae</taxon>
        <taxon>Rhizobium/Agrobacterium group</taxon>
        <taxon>Neorhizobium</taxon>
    </lineage>
</organism>
<keyword evidence="2" id="KW-1003">Cell membrane</keyword>
<evidence type="ECO:0000256" key="1">
    <source>
        <dbReference type="ARBA" id="ARBA00004651"/>
    </source>
</evidence>
<evidence type="ECO:0000313" key="7">
    <source>
        <dbReference type="EMBL" id="TWF54569.1"/>
    </source>
</evidence>
<dbReference type="EMBL" id="VIWP01000003">
    <property type="protein sequence ID" value="TWF54569.1"/>
    <property type="molecule type" value="Genomic_DNA"/>
</dbReference>
<feature type="transmembrane region" description="Helical" evidence="6">
    <location>
        <begin position="74"/>
        <end position="93"/>
    </location>
</feature>
<evidence type="ECO:0000256" key="4">
    <source>
        <dbReference type="ARBA" id="ARBA00022989"/>
    </source>
</evidence>
<evidence type="ECO:0000256" key="3">
    <source>
        <dbReference type="ARBA" id="ARBA00022692"/>
    </source>
</evidence>
<dbReference type="PANTHER" id="PTHR30086:SF20">
    <property type="entry name" value="ARGININE EXPORTER PROTEIN ARGO-RELATED"/>
    <property type="match status" value="1"/>
</dbReference>
<proteinExistence type="predicted"/>
<feature type="transmembrane region" description="Helical" evidence="6">
    <location>
        <begin position="150"/>
        <end position="172"/>
    </location>
</feature>
<sequence>MEFSTIAAFAAAFLVFAASPGPDNITIVARTVSHGAASGIAYGAGTVTGILFFLFLACFGLSLVAAEMGSVMTVLRYGGAAYLVWMGLKLWFAEPVAVDVKPERGSGGLLASFATGVVLNLGNPKMPLFYIALLPNVVGADLSFRQAGILAAVIVAVEALVIGGHVFLASRARTALRRPKVLRRVNRSCGVVMVGAGVAVVAAR</sequence>
<dbReference type="RefSeq" id="WP_145636978.1">
    <property type="nucleotide sequence ID" value="NZ_VIWP01000003.1"/>
</dbReference>
<keyword evidence="4 6" id="KW-1133">Transmembrane helix</keyword>
<accession>A0A561QW83</accession>
<dbReference type="InterPro" id="IPR001123">
    <property type="entry name" value="LeuE-type"/>
</dbReference>
<dbReference type="AlphaFoldDB" id="A0A561QW83"/>
<reference evidence="7 8" key="1">
    <citation type="submission" date="2019-06" db="EMBL/GenBank/DDBJ databases">
        <title>Sorghum-associated microbial communities from plants grown in Nebraska, USA.</title>
        <authorList>
            <person name="Schachtman D."/>
        </authorList>
    </citation>
    <scope>NUCLEOTIDE SEQUENCE [LARGE SCALE GENOMIC DNA]</scope>
    <source>
        <strain evidence="7 8">1225</strain>
    </source>
</reference>
<name>A0A561QW83_9HYPH</name>
<dbReference type="Pfam" id="PF01810">
    <property type="entry name" value="LysE"/>
    <property type="match status" value="1"/>
</dbReference>
<evidence type="ECO:0000256" key="6">
    <source>
        <dbReference type="SAM" id="Phobius"/>
    </source>
</evidence>
<keyword evidence="3 6" id="KW-0812">Transmembrane</keyword>
<feature type="transmembrane region" description="Helical" evidence="6">
    <location>
        <begin position="41"/>
        <end position="62"/>
    </location>
</feature>